<protein>
    <submittedName>
        <fullName evidence="1">Uncharacterized protein</fullName>
    </submittedName>
</protein>
<accession>A0ABR6GVN7</accession>
<organism evidence="1 2">
    <name type="scientific">Roseateles terrae</name>
    <dbReference type="NCBI Taxonomy" id="431060"/>
    <lineage>
        <taxon>Bacteria</taxon>
        <taxon>Pseudomonadati</taxon>
        <taxon>Pseudomonadota</taxon>
        <taxon>Betaproteobacteria</taxon>
        <taxon>Burkholderiales</taxon>
        <taxon>Sphaerotilaceae</taxon>
        <taxon>Roseateles</taxon>
    </lineage>
</organism>
<name>A0ABR6GVN7_9BURK</name>
<dbReference type="RefSeq" id="WP_184294732.1">
    <property type="nucleotide sequence ID" value="NZ_JACHXO010000004.1"/>
</dbReference>
<evidence type="ECO:0000313" key="2">
    <source>
        <dbReference type="Proteomes" id="UP000574369"/>
    </source>
</evidence>
<gene>
    <name evidence="1" type="ORF">FHS28_002596</name>
</gene>
<dbReference type="Proteomes" id="UP000574369">
    <property type="component" value="Unassembled WGS sequence"/>
</dbReference>
<reference evidence="1 2" key="1">
    <citation type="submission" date="2020-08" db="EMBL/GenBank/DDBJ databases">
        <title>Genomic Encyclopedia of Type Strains, Phase III (KMG-III): the genomes of soil and plant-associated and newly described type strains.</title>
        <authorList>
            <person name="Whitman W."/>
        </authorList>
    </citation>
    <scope>NUCLEOTIDE SEQUENCE [LARGE SCALE GENOMIC DNA]</scope>
    <source>
        <strain evidence="1 2">CECT 7247</strain>
    </source>
</reference>
<evidence type="ECO:0000313" key="1">
    <source>
        <dbReference type="EMBL" id="MBB3195193.1"/>
    </source>
</evidence>
<sequence>MATPHQLILFELSIQSSYLNNTEAPATEDVFDTIQFFAANGKAWRIKTFATDQDVHIWELGFDGTDELVELAVGHTEANYGDVLEAGYVMASETGLDGLRAELDARELPVNLKETPFGAVFWTPPGSHYRTQSRPSE</sequence>
<comment type="caution">
    <text evidence="1">The sequence shown here is derived from an EMBL/GenBank/DDBJ whole genome shotgun (WGS) entry which is preliminary data.</text>
</comment>
<keyword evidence="2" id="KW-1185">Reference proteome</keyword>
<dbReference type="EMBL" id="JACHXO010000004">
    <property type="protein sequence ID" value="MBB3195193.1"/>
    <property type="molecule type" value="Genomic_DNA"/>
</dbReference>
<proteinExistence type="predicted"/>